<evidence type="ECO:0000256" key="1">
    <source>
        <dbReference type="SAM" id="MobiDB-lite"/>
    </source>
</evidence>
<dbReference type="Proteomes" id="UP000466966">
    <property type="component" value="Unassembled WGS sequence"/>
</dbReference>
<feature type="region of interest" description="Disordered" evidence="1">
    <location>
        <begin position="231"/>
        <end position="254"/>
    </location>
</feature>
<dbReference type="EMBL" id="WTYV01000002">
    <property type="protein sequence ID" value="MXO71388.1"/>
    <property type="molecule type" value="Genomic_DNA"/>
</dbReference>
<keyword evidence="3" id="KW-1185">Reference proteome</keyword>
<evidence type="ECO:0000313" key="3">
    <source>
        <dbReference type="Proteomes" id="UP000466966"/>
    </source>
</evidence>
<dbReference type="RefSeq" id="WP_160771307.1">
    <property type="nucleotide sequence ID" value="NZ_WTYV01000002.1"/>
</dbReference>
<reference evidence="2 3" key="1">
    <citation type="submission" date="2019-12" db="EMBL/GenBank/DDBJ databases">
        <title>Genomic-based taxomic classification of the family Erythrobacteraceae.</title>
        <authorList>
            <person name="Xu L."/>
        </authorList>
    </citation>
    <scope>NUCLEOTIDE SEQUENCE [LARGE SCALE GENOMIC DNA]</scope>
    <source>
        <strain evidence="2 3">M0322</strain>
    </source>
</reference>
<name>A0A844YWP8_9SPHN</name>
<comment type="caution">
    <text evidence="2">The sequence shown here is derived from an EMBL/GenBank/DDBJ whole genome shotgun (WGS) entry which is preliminary data.</text>
</comment>
<dbReference type="OrthoDB" id="7282816at2"/>
<feature type="region of interest" description="Disordered" evidence="1">
    <location>
        <begin position="1"/>
        <end position="29"/>
    </location>
</feature>
<evidence type="ECO:0000313" key="2">
    <source>
        <dbReference type="EMBL" id="MXO71388.1"/>
    </source>
</evidence>
<dbReference type="AlphaFoldDB" id="A0A844YWP8"/>
<sequence>MTQPSTRATPRQATSYMTVRDGPAPSPDDPLLQFAPVPHVAPRRNSITPDRQRAFIAHLAATGIVSEAAREIGASMEALYKLRHKAGAEEFSAAWEAAVDRGIERLEDGALARAIRGEERMVVSGGQVLGTEIRYNDALVMFFLKNRRAGRYGAAEVKAGHPLYERIRAEVLADRYEDGERELYEFMVALRGRRAKAQAHADQIRERYLAEGHAPDYADFLTERELAKRAIDSESYPDPAQGLPPLEGDSGAGG</sequence>
<feature type="compositionally biased region" description="Polar residues" evidence="1">
    <location>
        <begin position="1"/>
        <end position="17"/>
    </location>
</feature>
<protein>
    <submittedName>
        <fullName evidence="2">Uncharacterized protein</fullName>
    </submittedName>
</protein>
<gene>
    <name evidence="2" type="ORF">GRI99_07005</name>
</gene>
<accession>A0A844YWP8</accession>
<organism evidence="2 3">
    <name type="scientific">Alteraurantiacibacter buctensis</name>
    <dbReference type="NCBI Taxonomy" id="1503981"/>
    <lineage>
        <taxon>Bacteria</taxon>
        <taxon>Pseudomonadati</taxon>
        <taxon>Pseudomonadota</taxon>
        <taxon>Alphaproteobacteria</taxon>
        <taxon>Sphingomonadales</taxon>
        <taxon>Erythrobacteraceae</taxon>
        <taxon>Alteraurantiacibacter</taxon>
    </lineage>
</organism>
<proteinExistence type="predicted"/>